<dbReference type="Proteomes" id="UP000225706">
    <property type="component" value="Unassembled WGS sequence"/>
</dbReference>
<gene>
    <name evidence="1" type="ORF">AWC38_SpisGene10316</name>
</gene>
<reference evidence="2" key="1">
    <citation type="journal article" date="2017" name="bioRxiv">
        <title>Comparative analysis of the genomes of Stylophora pistillata and Acropora digitifera provides evidence for extensive differences between species of corals.</title>
        <authorList>
            <person name="Voolstra C.R."/>
            <person name="Li Y."/>
            <person name="Liew Y.J."/>
            <person name="Baumgarten S."/>
            <person name="Zoccola D."/>
            <person name="Flot J.-F."/>
            <person name="Tambutte S."/>
            <person name="Allemand D."/>
            <person name="Aranda M."/>
        </authorList>
    </citation>
    <scope>NUCLEOTIDE SEQUENCE [LARGE SCALE GENOMIC DNA]</scope>
</reference>
<protein>
    <submittedName>
        <fullName evidence="1">Uncharacterized protein</fullName>
    </submittedName>
</protein>
<evidence type="ECO:0000313" key="1">
    <source>
        <dbReference type="EMBL" id="PFX25066.1"/>
    </source>
</evidence>
<dbReference type="EMBL" id="LSMT01000160">
    <property type="protein sequence ID" value="PFX25066.1"/>
    <property type="molecule type" value="Genomic_DNA"/>
</dbReference>
<sequence>MQTPITITHPSEFPNPELTSEELLRQLANLVDSIKPEYVQETPQAQPQDPPPVQVNVVEEGEISEADSETQDTTEVQDFITIRVQVGEHL</sequence>
<dbReference type="AlphaFoldDB" id="A0A2B4S6R0"/>
<proteinExistence type="predicted"/>
<organism evidence="1 2">
    <name type="scientific">Stylophora pistillata</name>
    <name type="common">Smooth cauliflower coral</name>
    <dbReference type="NCBI Taxonomy" id="50429"/>
    <lineage>
        <taxon>Eukaryota</taxon>
        <taxon>Metazoa</taxon>
        <taxon>Cnidaria</taxon>
        <taxon>Anthozoa</taxon>
        <taxon>Hexacorallia</taxon>
        <taxon>Scleractinia</taxon>
        <taxon>Astrocoeniina</taxon>
        <taxon>Pocilloporidae</taxon>
        <taxon>Stylophora</taxon>
    </lineage>
</organism>
<keyword evidence="2" id="KW-1185">Reference proteome</keyword>
<accession>A0A2B4S6R0</accession>
<name>A0A2B4S6R0_STYPI</name>
<evidence type="ECO:0000313" key="2">
    <source>
        <dbReference type="Proteomes" id="UP000225706"/>
    </source>
</evidence>
<comment type="caution">
    <text evidence="1">The sequence shown here is derived from an EMBL/GenBank/DDBJ whole genome shotgun (WGS) entry which is preliminary data.</text>
</comment>